<sequence length="190" mass="21821">MSQTILFIDGENFMHKIKSALGKQSDKFKDLARIDFNKLFTKPLQGITIQRKIFYAAKLHFHEETPRKSEELIKFQRKLRNTFINQGYEFIIAGNVREQRVGNRTIFKEKGVDVRIAVDLVTLACDKKLKTAILCSSDSDLQPAIKEVRSRSIEVIYLGFEMAPNKGLTYTTNRTILFRNSEIQEAVSAS</sequence>
<dbReference type="InterPro" id="IPR047140">
    <property type="entry name" value="LabA"/>
</dbReference>
<dbReference type="GO" id="GO:0004540">
    <property type="term" value="F:RNA nuclease activity"/>
    <property type="evidence" value="ECO:0007669"/>
    <property type="project" value="InterPro"/>
</dbReference>
<proteinExistence type="predicted"/>
<accession>A0A1F7K244</accession>
<organism evidence="2 3">
    <name type="scientific">Candidatus Roizmanbacteria bacterium RIFCSPLOWO2_02_FULL_43_10</name>
    <dbReference type="NCBI Taxonomy" id="1802078"/>
    <lineage>
        <taxon>Bacteria</taxon>
        <taxon>Candidatus Roizmaniibacteriota</taxon>
    </lineage>
</organism>
<feature type="domain" description="NYN" evidence="1">
    <location>
        <begin position="4"/>
        <end position="162"/>
    </location>
</feature>
<gene>
    <name evidence="2" type="ORF">A3I56_04255</name>
</gene>
<dbReference type="InterPro" id="IPR021139">
    <property type="entry name" value="NYN"/>
</dbReference>
<dbReference type="EMBL" id="MGBC01000002">
    <property type="protein sequence ID" value="OGK61931.1"/>
    <property type="molecule type" value="Genomic_DNA"/>
</dbReference>
<evidence type="ECO:0000259" key="1">
    <source>
        <dbReference type="Pfam" id="PF01936"/>
    </source>
</evidence>
<dbReference type="Gene3D" id="3.40.50.1010">
    <property type="entry name" value="5'-nuclease"/>
    <property type="match status" value="1"/>
</dbReference>
<dbReference type="AlphaFoldDB" id="A0A1F7K244"/>
<dbReference type="PANTHER" id="PTHR35458:SF8">
    <property type="entry name" value="SLR0650 PROTEIN"/>
    <property type="match status" value="1"/>
</dbReference>
<name>A0A1F7K244_9BACT</name>
<dbReference type="PANTHER" id="PTHR35458">
    <property type="entry name" value="SLR0755 PROTEIN"/>
    <property type="match status" value="1"/>
</dbReference>
<dbReference type="Proteomes" id="UP000176269">
    <property type="component" value="Unassembled WGS sequence"/>
</dbReference>
<comment type="caution">
    <text evidence="2">The sequence shown here is derived from an EMBL/GenBank/DDBJ whole genome shotgun (WGS) entry which is preliminary data.</text>
</comment>
<protein>
    <recommendedName>
        <fullName evidence="1">NYN domain-containing protein</fullName>
    </recommendedName>
</protein>
<reference evidence="2 3" key="1">
    <citation type="journal article" date="2016" name="Nat. Commun.">
        <title>Thousands of microbial genomes shed light on interconnected biogeochemical processes in an aquifer system.</title>
        <authorList>
            <person name="Anantharaman K."/>
            <person name="Brown C.T."/>
            <person name="Hug L.A."/>
            <person name="Sharon I."/>
            <person name="Castelle C.J."/>
            <person name="Probst A.J."/>
            <person name="Thomas B.C."/>
            <person name="Singh A."/>
            <person name="Wilkins M.J."/>
            <person name="Karaoz U."/>
            <person name="Brodie E.L."/>
            <person name="Williams K.H."/>
            <person name="Hubbard S.S."/>
            <person name="Banfield J.F."/>
        </authorList>
    </citation>
    <scope>NUCLEOTIDE SEQUENCE [LARGE SCALE GENOMIC DNA]</scope>
</reference>
<evidence type="ECO:0000313" key="2">
    <source>
        <dbReference type="EMBL" id="OGK61931.1"/>
    </source>
</evidence>
<evidence type="ECO:0000313" key="3">
    <source>
        <dbReference type="Proteomes" id="UP000176269"/>
    </source>
</evidence>
<dbReference type="Pfam" id="PF01936">
    <property type="entry name" value="NYN"/>
    <property type="match status" value="1"/>
</dbReference>